<evidence type="ECO:0000313" key="2">
    <source>
        <dbReference type="Proteomes" id="UP000717981"/>
    </source>
</evidence>
<comment type="caution">
    <text evidence="1">The sequence shown here is derived from an EMBL/GenBank/DDBJ whole genome shotgun (WGS) entry which is preliminary data.</text>
</comment>
<evidence type="ECO:0008006" key="3">
    <source>
        <dbReference type="Google" id="ProtNLM"/>
    </source>
</evidence>
<dbReference type="Pfam" id="PF13759">
    <property type="entry name" value="2OG-FeII_Oxy_5"/>
    <property type="match status" value="1"/>
</dbReference>
<name>A0A921NV92_9GAMM</name>
<dbReference type="OrthoDB" id="549777at2"/>
<keyword evidence="2" id="KW-1185">Reference proteome</keyword>
<sequence>MPPQDIRATIHPLYAVPLMEAHLPGAERINRELAGLFLALEAEGDRHRDPIQRDTQYGLFESNFHLHRRTEPAVQELFAFIRQALYTLIQGLNRYSDAQMANLELDMHSWFHVTRTHGFQGLHDHPNASWSAIYCVDPGDPGPAYSGAVRFHDPRAAASMHRDPGNENMQVPYRLGSWQLNHKAGQLIAFPSYLLHEVFPYAGQRPRIIVALNAWCRWKTPGPERG</sequence>
<accession>A0A921NV92</accession>
<dbReference type="Proteomes" id="UP000717981">
    <property type="component" value="Unassembled WGS sequence"/>
</dbReference>
<dbReference type="EMBL" id="PDWK01000002">
    <property type="protein sequence ID" value="KAF1690833.1"/>
    <property type="molecule type" value="Genomic_DNA"/>
</dbReference>
<dbReference type="RefSeq" id="WP_162123212.1">
    <property type="nucleotide sequence ID" value="NZ_PDWK01000002.1"/>
</dbReference>
<organism evidence="1 2">
    <name type="scientific">Pseudoxanthomonas taiwanensis</name>
    <dbReference type="NCBI Taxonomy" id="176598"/>
    <lineage>
        <taxon>Bacteria</taxon>
        <taxon>Pseudomonadati</taxon>
        <taxon>Pseudomonadota</taxon>
        <taxon>Gammaproteobacteria</taxon>
        <taxon>Lysobacterales</taxon>
        <taxon>Lysobacteraceae</taxon>
        <taxon>Pseudoxanthomonas</taxon>
    </lineage>
</organism>
<protein>
    <recommendedName>
        <fullName evidence="3">Fe2OG dioxygenase domain-containing protein</fullName>
    </recommendedName>
</protein>
<dbReference type="Gene3D" id="2.60.120.620">
    <property type="entry name" value="q2cbj1_9rhob like domain"/>
    <property type="match status" value="1"/>
</dbReference>
<evidence type="ECO:0000313" key="1">
    <source>
        <dbReference type="EMBL" id="KAF1690833.1"/>
    </source>
</evidence>
<dbReference type="InterPro" id="IPR012668">
    <property type="entry name" value="CHP02466"/>
</dbReference>
<proteinExistence type="predicted"/>
<gene>
    <name evidence="1" type="ORF">CR938_00990</name>
</gene>
<dbReference type="AlphaFoldDB" id="A0A921NV92"/>
<reference evidence="1" key="1">
    <citation type="submission" date="2017-10" db="EMBL/GenBank/DDBJ databases">
        <title>Whole genome sequencing of members of genus Pseudoxanthomonas.</title>
        <authorList>
            <person name="Kumar S."/>
            <person name="Bansal K."/>
            <person name="Kaur A."/>
            <person name="Patil P."/>
            <person name="Sharma S."/>
            <person name="Patil P.B."/>
        </authorList>
    </citation>
    <scope>NUCLEOTIDE SEQUENCE</scope>
    <source>
        <strain evidence="1">DSM 22914</strain>
    </source>
</reference>